<dbReference type="SUPFAM" id="SSF48576">
    <property type="entry name" value="Terpenoid synthases"/>
    <property type="match status" value="1"/>
</dbReference>
<comment type="cofactor">
    <cofactor evidence="1">
        <name>Mg(2+)</name>
        <dbReference type="ChEBI" id="CHEBI:18420"/>
    </cofactor>
</comment>
<dbReference type="PANTHER" id="PTHR31225">
    <property type="entry name" value="OS04G0344100 PROTEIN-RELATED"/>
    <property type="match status" value="1"/>
</dbReference>
<keyword evidence="3" id="KW-0460">Magnesium</keyword>
<protein>
    <submittedName>
        <fullName evidence="6">Tricyclene synthase TPS4, chloroplastic-like</fullName>
    </submittedName>
</protein>
<comment type="caution">
    <text evidence="6">The sequence shown here is derived from an EMBL/GenBank/DDBJ whole genome shotgun (WGS) entry which is preliminary data.</text>
</comment>
<keyword evidence="7" id="KW-1185">Reference proteome</keyword>
<dbReference type="GO" id="GO:0016114">
    <property type="term" value="P:terpenoid biosynthetic process"/>
    <property type="evidence" value="ECO:0007669"/>
    <property type="project" value="InterPro"/>
</dbReference>
<dbReference type="Pfam" id="PF03936">
    <property type="entry name" value="Terpene_synth_C"/>
    <property type="match status" value="1"/>
</dbReference>
<dbReference type="InterPro" id="IPR050148">
    <property type="entry name" value="Terpene_synthase-like"/>
</dbReference>
<dbReference type="PANTHER" id="PTHR31225:SF252">
    <property type="entry name" value="TERPENE SYNTHASE 12-RELATED"/>
    <property type="match status" value="1"/>
</dbReference>
<dbReference type="InterPro" id="IPR005630">
    <property type="entry name" value="Terpene_synthase_metal-bd"/>
</dbReference>
<dbReference type="OrthoDB" id="1936865at2759"/>
<organism evidence="6 7">
    <name type="scientific">Senna tora</name>
    <dbReference type="NCBI Taxonomy" id="362788"/>
    <lineage>
        <taxon>Eukaryota</taxon>
        <taxon>Viridiplantae</taxon>
        <taxon>Streptophyta</taxon>
        <taxon>Embryophyta</taxon>
        <taxon>Tracheophyta</taxon>
        <taxon>Spermatophyta</taxon>
        <taxon>Magnoliopsida</taxon>
        <taxon>eudicotyledons</taxon>
        <taxon>Gunneridae</taxon>
        <taxon>Pentapetalae</taxon>
        <taxon>rosids</taxon>
        <taxon>fabids</taxon>
        <taxon>Fabales</taxon>
        <taxon>Fabaceae</taxon>
        <taxon>Caesalpinioideae</taxon>
        <taxon>Cassia clade</taxon>
        <taxon>Senna</taxon>
    </lineage>
</organism>
<keyword evidence="2" id="KW-0479">Metal-binding</keyword>
<evidence type="ECO:0000313" key="6">
    <source>
        <dbReference type="EMBL" id="KAF7808935.1"/>
    </source>
</evidence>
<dbReference type="Gene3D" id="1.50.10.130">
    <property type="entry name" value="Terpene synthase, N-terminal domain"/>
    <property type="match status" value="1"/>
</dbReference>
<dbReference type="AlphaFoldDB" id="A0A834SUF9"/>
<dbReference type="Gene3D" id="1.10.600.10">
    <property type="entry name" value="Farnesyl Diphosphate Synthase"/>
    <property type="match status" value="1"/>
</dbReference>
<evidence type="ECO:0000256" key="4">
    <source>
        <dbReference type="SAM" id="MobiDB-lite"/>
    </source>
</evidence>
<accession>A0A834SUF9</accession>
<dbReference type="InterPro" id="IPR008949">
    <property type="entry name" value="Isoprenoid_synthase_dom_sf"/>
</dbReference>
<evidence type="ECO:0000313" key="7">
    <source>
        <dbReference type="Proteomes" id="UP000634136"/>
    </source>
</evidence>
<reference evidence="6" key="1">
    <citation type="submission" date="2020-09" db="EMBL/GenBank/DDBJ databases">
        <title>Genome-Enabled Discovery of Anthraquinone Biosynthesis in Senna tora.</title>
        <authorList>
            <person name="Kang S.-H."/>
            <person name="Pandey R.P."/>
            <person name="Lee C.-M."/>
            <person name="Sim J.-S."/>
            <person name="Jeong J.-T."/>
            <person name="Choi B.-S."/>
            <person name="Jung M."/>
            <person name="Ginzburg D."/>
            <person name="Zhao K."/>
            <person name="Won S.Y."/>
            <person name="Oh T.-J."/>
            <person name="Yu Y."/>
            <person name="Kim N.-H."/>
            <person name="Lee O.R."/>
            <person name="Lee T.-H."/>
            <person name="Bashyal P."/>
            <person name="Kim T.-S."/>
            <person name="Lee W.-H."/>
            <person name="Kawkins C."/>
            <person name="Kim C.-K."/>
            <person name="Kim J.S."/>
            <person name="Ahn B.O."/>
            <person name="Rhee S.Y."/>
            <person name="Sohng J.K."/>
        </authorList>
    </citation>
    <scope>NUCLEOTIDE SEQUENCE</scope>
    <source>
        <tissue evidence="6">Leaf</tissue>
    </source>
</reference>
<evidence type="ECO:0000256" key="1">
    <source>
        <dbReference type="ARBA" id="ARBA00001946"/>
    </source>
</evidence>
<dbReference type="GO" id="GO:0000287">
    <property type="term" value="F:magnesium ion binding"/>
    <property type="evidence" value="ECO:0007669"/>
    <property type="project" value="InterPro"/>
</dbReference>
<feature type="domain" description="Terpene synthase metal-binding" evidence="5">
    <location>
        <begin position="261"/>
        <end position="297"/>
    </location>
</feature>
<dbReference type="InterPro" id="IPR036965">
    <property type="entry name" value="Terpene_synth_N_sf"/>
</dbReference>
<name>A0A834SUF9_9FABA</name>
<proteinExistence type="predicted"/>
<gene>
    <name evidence="6" type="ORF">G2W53_035678</name>
</gene>
<evidence type="ECO:0000256" key="2">
    <source>
        <dbReference type="ARBA" id="ARBA00022723"/>
    </source>
</evidence>
<evidence type="ECO:0000256" key="3">
    <source>
        <dbReference type="ARBA" id="ARBA00022842"/>
    </source>
</evidence>
<evidence type="ECO:0000259" key="5">
    <source>
        <dbReference type="Pfam" id="PF03936"/>
    </source>
</evidence>
<sequence length="349" mass="39205">MAVRGSWVPQDLPPVSVQHGGDWSQGQPKHAPILPTHAPNLLEHAPILPPLHVGVEYEGTSRATFPGCEPTRDPLTIIIPIATSTTYAVIMMPIRPINVYLDIIHVRSLPSGAVAFHVVLDQIHSIAYLIGVKFSSIQSIAVNENRVRESREEDDGRERQTRLKVAHRKDLAVDLAVGVVDGVCGLLHLPHGVLDGVTVVLHFLLHRRWSFRYIVEQRFEARWYIEAYAKTKDANRVLLEAAILDFNIVQSTLQRDLQEIELRKAFTDVTCFITIIDDVYDVYGTLDELHLFTAAVESPIFHEKVAPYAASYEGANFDPLGLKLISVERPFAEKHYEDLSAKPFFNVEL</sequence>
<dbReference type="GO" id="GO:0010333">
    <property type="term" value="F:terpene synthase activity"/>
    <property type="evidence" value="ECO:0007669"/>
    <property type="project" value="InterPro"/>
</dbReference>
<dbReference type="Proteomes" id="UP000634136">
    <property type="component" value="Unassembled WGS sequence"/>
</dbReference>
<feature type="region of interest" description="Disordered" evidence="4">
    <location>
        <begin position="1"/>
        <end position="28"/>
    </location>
</feature>
<dbReference type="EMBL" id="JAAIUW010000011">
    <property type="protein sequence ID" value="KAF7808935.1"/>
    <property type="molecule type" value="Genomic_DNA"/>
</dbReference>